<sequence>MTRSTHKIIFTEDESILITDKSGNEIHLDTTGSNINITAPETINIKCKSFNIDVDENMNTSVGQNQRVSTKLQRRNNNHKKNSCRKPKFKKIPQ</sequence>
<reference evidence="2 3" key="1">
    <citation type="submission" date="2017-06" db="EMBL/GenBank/DDBJ databases">
        <authorList>
            <consortium name="Pathogen Informatics"/>
        </authorList>
    </citation>
    <scope>NUCLEOTIDE SEQUENCE [LARGE SCALE GENOMIC DNA]</scope>
    <source>
        <strain evidence="2 3">NCTC13490</strain>
    </source>
</reference>
<evidence type="ECO:0000313" key="2">
    <source>
        <dbReference type="EMBL" id="SNV34809.1"/>
    </source>
</evidence>
<feature type="compositionally biased region" description="Polar residues" evidence="1">
    <location>
        <begin position="58"/>
        <end position="71"/>
    </location>
</feature>
<dbReference type="AlphaFoldDB" id="A0A239WKS9"/>
<evidence type="ECO:0000313" key="3">
    <source>
        <dbReference type="Proteomes" id="UP000215196"/>
    </source>
</evidence>
<feature type="compositionally biased region" description="Basic residues" evidence="1">
    <location>
        <begin position="72"/>
        <end position="94"/>
    </location>
</feature>
<evidence type="ECO:0000256" key="1">
    <source>
        <dbReference type="SAM" id="MobiDB-lite"/>
    </source>
</evidence>
<accession>A0A239WKS9</accession>
<dbReference type="RefSeq" id="WP_258454459.1">
    <property type="nucleotide sequence ID" value="NZ_LT906465.1"/>
</dbReference>
<proteinExistence type="predicted"/>
<protein>
    <recommendedName>
        <fullName evidence="4">DUF2345 domain-containing protein</fullName>
    </recommendedName>
</protein>
<feature type="region of interest" description="Disordered" evidence="1">
    <location>
        <begin position="58"/>
        <end position="94"/>
    </location>
</feature>
<dbReference type="KEGG" id="ctak:4412677_00360"/>
<evidence type="ECO:0008006" key="4">
    <source>
        <dbReference type="Google" id="ProtNLM"/>
    </source>
</evidence>
<dbReference type="EMBL" id="LT906465">
    <property type="protein sequence ID" value="SNV34809.1"/>
    <property type="molecule type" value="Genomic_DNA"/>
</dbReference>
<gene>
    <name evidence="2" type="ORF">SAMEA4412677_00360</name>
</gene>
<keyword evidence="3" id="KW-1185">Reference proteome</keyword>
<name>A0A239WKS9_9FLAO</name>
<organism evidence="2 3">
    <name type="scientific">Chryseobacterium taklimakanense</name>
    <dbReference type="NCBI Taxonomy" id="536441"/>
    <lineage>
        <taxon>Bacteria</taxon>
        <taxon>Pseudomonadati</taxon>
        <taxon>Bacteroidota</taxon>
        <taxon>Flavobacteriia</taxon>
        <taxon>Flavobacteriales</taxon>
        <taxon>Weeksellaceae</taxon>
        <taxon>Chryseobacterium group</taxon>
        <taxon>Chryseobacterium</taxon>
    </lineage>
</organism>
<dbReference type="Proteomes" id="UP000215196">
    <property type="component" value="Chromosome 1"/>
</dbReference>